<dbReference type="InterPro" id="IPR011990">
    <property type="entry name" value="TPR-like_helical_dom_sf"/>
</dbReference>
<proteinExistence type="predicted"/>
<dbReference type="KEGG" id="pacr:FXN63_02250"/>
<dbReference type="Proteomes" id="UP000325161">
    <property type="component" value="Chromosome"/>
</dbReference>
<name>A0A5C0ARL9_9BURK</name>
<evidence type="ECO:0000313" key="3">
    <source>
        <dbReference type="Proteomes" id="UP000325161"/>
    </source>
</evidence>
<accession>A0A5C0ARL9</accession>
<keyword evidence="3" id="KW-1185">Reference proteome</keyword>
<dbReference type="OrthoDB" id="8976726at2"/>
<reference evidence="2 3" key="1">
    <citation type="submission" date="2019-08" db="EMBL/GenBank/DDBJ databases">
        <title>Amphibian skin-associated Pigmentiphaga: genome sequence and occurrence across geography and hosts.</title>
        <authorList>
            <person name="Bletz M.C."/>
            <person name="Bunk B."/>
            <person name="Sproeer C."/>
            <person name="Biwer P."/>
            <person name="Reiter S."/>
            <person name="Rabemananjara F.C.E."/>
            <person name="Schulz S."/>
            <person name="Overmann J."/>
            <person name="Vences M."/>
        </authorList>
    </citation>
    <scope>NUCLEOTIDE SEQUENCE [LARGE SCALE GENOMIC DNA]</scope>
    <source>
        <strain evidence="2 3">Mada1488</strain>
    </source>
</reference>
<evidence type="ECO:0000313" key="2">
    <source>
        <dbReference type="EMBL" id="QEI04792.1"/>
    </source>
</evidence>
<dbReference type="InterPro" id="IPR025115">
    <property type="entry name" value="DUF4034"/>
</dbReference>
<protein>
    <submittedName>
        <fullName evidence="2">DUF4034 domain-containing protein</fullName>
    </submittedName>
</protein>
<gene>
    <name evidence="2" type="ORF">FXN63_02250</name>
</gene>
<dbReference type="SUPFAM" id="SSF81901">
    <property type="entry name" value="HCP-like"/>
    <property type="match status" value="1"/>
</dbReference>
<dbReference type="RefSeq" id="WP_148812441.1">
    <property type="nucleotide sequence ID" value="NZ_CP043046.1"/>
</dbReference>
<dbReference type="Gene3D" id="1.25.40.10">
    <property type="entry name" value="Tetratricopeptide repeat domain"/>
    <property type="match status" value="1"/>
</dbReference>
<dbReference type="AlphaFoldDB" id="A0A5C0ARL9"/>
<evidence type="ECO:0000259" key="1">
    <source>
        <dbReference type="Pfam" id="PF13226"/>
    </source>
</evidence>
<organism evidence="2 3">
    <name type="scientific">Pigmentiphaga aceris</name>
    <dbReference type="NCBI Taxonomy" id="1940612"/>
    <lineage>
        <taxon>Bacteria</taxon>
        <taxon>Pseudomonadati</taxon>
        <taxon>Pseudomonadota</taxon>
        <taxon>Betaproteobacteria</taxon>
        <taxon>Burkholderiales</taxon>
        <taxon>Alcaligenaceae</taxon>
        <taxon>Pigmentiphaga</taxon>
    </lineage>
</organism>
<sequence>MKAISSIRATVRALVQSRSYIQLDDYYATLEQQDWENKEEPGFPYLEAVRAGTLFDYSLTSWQDASEFLQSWIAARPDSYHARLIMAGFCFGRAGDIRGSGWADSVTQDRWLGAALACERSAALFVQAMERSPRPIAACIEMMQMTAHFQEPYWLRQLFAGLPPETITHDDIEEPGLMDAALAHLAAVGVPRLQLDEVPQVLPSSLAPRAEHETDQAKDYWLMRALDLRPDHVGALMNYANYLQPRWGGSLEDIDGLAGGPLCAALSEPQRNAIRWIGIYDELQSFPDSDDTPAVEEYRRIFESFLARDLRPDERGEALGRYAHFVSYSMADHARARDLHAQSVAAFPPDMYFFDVDGPFRSFAHVSIIHHMPDHDGAFKRVLELMSQWNSMATPMALLAVAHQFGRWGVEQDSARAQQLLDRAAVLASKPTYDDFTALAAAAMLWDGGDHEQGYFLLQQLAERRVPEIASNLYDIHRGFRDNTPDSYLDDTARDLWLQRAVDEGSPLAMYNMAYRKIFEDATDFSQRQNLDHVVGLLQGARKEPRTEALSRLRIGVLLRDHGTEQEQQQGVREYLRPLVDEDHDWRAAKASAEIGLAYAYGRGVKKSRFAAIEWVQHAVRIEPDDEKINDVQAEVMNSHSLVKTVGTVFGAFMSRGSVSAEDLPPKPTEQ</sequence>
<feature type="domain" description="DUF4034" evidence="1">
    <location>
        <begin position="8"/>
        <end position="277"/>
    </location>
</feature>
<dbReference type="Pfam" id="PF13226">
    <property type="entry name" value="DUF4034"/>
    <property type="match status" value="1"/>
</dbReference>
<dbReference type="EMBL" id="CP043046">
    <property type="protein sequence ID" value="QEI04792.1"/>
    <property type="molecule type" value="Genomic_DNA"/>
</dbReference>